<evidence type="ECO:0000313" key="2">
    <source>
        <dbReference type="EMBL" id="TCD70946.1"/>
    </source>
</evidence>
<dbReference type="EMBL" id="RWJN01000012">
    <property type="protein sequence ID" value="TCD70946.1"/>
    <property type="molecule type" value="Genomic_DNA"/>
</dbReference>
<feature type="region of interest" description="Disordered" evidence="1">
    <location>
        <begin position="342"/>
        <end position="386"/>
    </location>
</feature>
<sequence>MAHQNTQTEAPVAIQDGLSHYSAISDLTSLSVALAQNQVITDAAQLSSLIHFAEVAKNQESPLYGLFCHVFYKFCHTAEVKRKGDADTVSYRAYCYPQAQIPWRRVGTDKQALRIPDFALVLLETFLLQPDATRQRSQDSHFLFFVEIKRYDLTLHSHTWRSNIWRITDPHCSLFLQEDRLQQLMFQAHHALGTAVTTTYGMLIVGPWFSLYEFGPFEMAVPKKQQSKYTEDEKAFYDDYLQSFCENFKEHLVIPMWPIFNDDWLGLQPVFKYALKICFNKNASFSVTNAHSFFECDRIKGMSAAEGLKPHEAEHYTNAREYMVETMRAEYTKRFADQVAANEAPVSTNDEKDQKRGVPMSEGSKLAPRPKGHKELSEALPPNTRSKAAGNVMAIQIPADDARSNTLQHGKIMISSQQADPSRNYLPLPSGSASALRSRCHGLTG</sequence>
<evidence type="ECO:0000256" key="1">
    <source>
        <dbReference type="SAM" id="MobiDB-lite"/>
    </source>
</evidence>
<gene>
    <name evidence="2" type="ORF">EIP91_000852</name>
</gene>
<feature type="region of interest" description="Disordered" evidence="1">
    <location>
        <begin position="415"/>
        <end position="445"/>
    </location>
</feature>
<dbReference type="AlphaFoldDB" id="A0A4R0RST6"/>
<evidence type="ECO:0000313" key="3">
    <source>
        <dbReference type="Proteomes" id="UP000292702"/>
    </source>
</evidence>
<protein>
    <submittedName>
        <fullName evidence="2">Uncharacterized protein</fullName>
    </submittedName>
</protein>
<accession>A0A4R0RST6</accession>
<comment type="caution">
    <text evidence="2">The sequence shown here is derived from an EMBL/GenBank/DDBJ whole genome shotgun (WGS) entry which is preliminary data.</text>
</comment>
<organism evidence="2 3">
    <name type="scientific">Steccherinum ochraceum</name>
    <dbReference type="NCBI Taxonomy" id="92696"/>
    <lineage>
        <taxon>Eukaryota</taxon>
        <taxon>Fungi</taxon>
        <taxon>Dikarya</taxon>
        <taxon>Basidiomycota</taxon>
        <taxon>Agaricomycotina</taxon>
        <taxon>Agaricomycetes</taxon>
        <taxon>Polyporales</taxon>
        <taxon>Steccherinaceae</taxon>
        <taxon>Steccherinum</taxon>
    </lineage>
</organism>
<dbReference type="Proteomes" id="UP000292702">
    <property type="component" value="Unassembled WGS sequence"/>
</dbReference>
<keyword evidence="3" id="KW-1185">Reference proteome</keyword>
<proteinExistence type="predicted"/>
<reference evidence="2 3" key="1">
    <citation type="submission" date="2018-11" db="EMBL/GenBank/DDBJ databases">
        <title>Genome assembly of Steccherinum ochraceum LE-BIN_3174, the white-rot fungus of the Steccherinaceae family (The Residual Polyporoid clade, Polyporales, Basidiomycota).</title>
        <authorList>
            <person name="Fedorova T.V."/>
            <person name="Glazunova O.A."/>
            <person name="Landesman E.O."/>
            <person name="Moiseenko K.V."/>
            <person name="Psurtseva N.V."/>
            <person name="Savinova O.S."/>
            <person name="Shakhova N.V."/>
            <person name="Tyazhelova T.V."/>
            <person name="Vasina D.V."/>
        </authorList>
    </citation>
    <scope>NUCLEOTIDE SEQUENCE [LARGE SCALE GENOMIC DNA]</scope>
    <source>
        <strain evidence="2 3">LE-BIN_3174</strain>
    </source>
</reference>
<name>A0A4R0RST6_9APHY</name>